<gene>
    <name evidence="8" type="ORF">ABIA69_003250</name>
</gene>
<evidence type="ECO:0000256" key="5">
    <source>
        <dbReference type="SAM" id="Phobius"/>
    </source>
</evidence>
<proteinExistence type="predicted"/>
<evidence type="ECO:0000256" key="4">
    <source>
        <dbReference type="PROSITE-ProRule" id="PRU00169"/>
    </source>
</evidence>
<dbReference type="Proteomes" id="UP001549363">
    <property type="component" value="Unassembled WGS sequence"/>
</dbReference>
<keyword evidence="3" id="KW-0804">Transcription</keyword>
<keyword evidence="5" id="KW-0472">Membrane</keyword>
<dbReference type="PANTHER" id="PTHR43280">
    <property type="entry name" value="ARAC-FAMILY TRANSCRIPTIONAL REGULATOR"/>
    <property type="match status" value="1"/>
</dbReference>
<evidence type="ECO:0000313" key="8">
    <source>
        <dbReference type="EMBL" id="MET4562065.1"/>
    </source>
</evidence>
<evidence type="ECO:0000313" key="9">
    <source>
        <dbReference type="Proteomes" id="UP001549363"/>
    </source>
</evidence>
<dbReference type="PROSITE" id="PS01124">
    <property type="entry name" value="HTH_ARAC_FAMILY_2"/>
    <property type="match status" value="1"/>
</dbReference>
<dbReference type="Gene3D" id="1.10.10.60">
    <property type="entry name" value="Homeodomain-like"/>
    <property type="match status" value="2"/>
</dbReference>
<dbReference type="Gene3D" id="3.40.50.2300">
    <property type="match status" value="1"/>
</dbReference>
<dbReference type="PRINTS" id="PR00032">
    <property type="entry name" value="HTHARAC"/>
</dbReference>
<sequence>MRILLIDRDPTELSGIRWFLQTYFPGDIVVEICTAISEAAESIQQFEPEVILLNIDLISNNRLTKLYQLLQKHSGTIFAITTEPLFKNAMKAIELQVAHLFVKPIDLEILKQKLATISIHTAKEKKAYTPDTDETFYYKLFLDSETSSLDTDMHFAMIEPEHPETLNKLYNWIQQTPIYQHMKIYPLSDGIVCLFQIHDMKTVEKDVRTLMNEWRLTNNSSLNVGIYDYTPATLKNLYTLTKRALHQSFYEGFGHIFYATRQLETQPFDPLLTPEEQQLLIKSLEDGNLEEIKAFLYRLSNEGIYYEQDDLRIHLTSVLAQIRRFMLKYKLHEKAVIEQNYRQLFHLIIEHPILYTILNGIIAFTQTLIALARHARMEKKADYVELALEIIEQQFQDSSLSLPFVAYKLGISPNYLSTIFSKKQGLPFKRSLQQIRIQNATKMLVETDFAISEIALLNGFDDPNYFIKIFKQQIGTTPNRYRKT</sequence>
<keyword evidence="5" id="KW-1133">Transmembrane helix</keyword>
<dbReference type="PROSITE" id="PS50110">
    <property type="entry name" value="RESPONSE_REGULATORY"/>
    <property type="match status" value="1"/>
</dbReference>
<keyword evidence="2" id="KW-0238">DNA-binding</keyword>
<dbReference type="InterPro" id="IPR020449">
    <property type="entry name" value="Tscrpt_reg_AraC-type_HTH"/>
</dbReference>
<dbReference type="SUPFAM" id="SSF52172">
    <property type="entry name" value="CheY-like"/>
    <property type="match status" value="1"/>
</dbReference>
<evidence type="ECO:0000259" key="6">
    <source>
        <dbReference type="PROSITE" id="PS01124"/>
    </source>
</evidence>
<keyword evidence="5" id="KW-0812">Transmembrane</keyword>
<dbReference type="InterPro" id="IPR018060">
    <property type="entry name" value="HTH_AraC"/>
</dbReference>
<evidence type="ECO:0000256" key="1">
    <source>
        <dbReference type="ARBA" id="ARBA00023015"/>
    </source>
</evidence>
<dbReference type="SUPFAM" id="SSF46689">
    <property type="entry name" value="Homeodomain-like"/>
    <property type="match status" value="1"/>
</dbReference>
<dbReference type="PANTHER" id="PTHR43280:SF2">
    <property type="entry name" value="HTH-TYPE TRANSCRIPTIONAL REGULATOR EXSA"/>
    <property type="match status" value="1"/>
</dbReference>
<dbReference type="SMART" id="SM00342">
    <property type="entry name" value="HTH_ARAC"/>
    <property type="match status" value="1"/>
</dbReference>
<dbReference type="PROSITE" id="PS00041">
    <property type="entry name" value="HTH_ARAC_FAMILY_1"/>
    <property type="match status" value="1"/>
</dbReference>
<keyword evidence="9" id="KW-1185">Reference proteome</keyword>
<dbReference type="EMBL" id="JBEPSB010000017">
    <property type="protein sequence ID" value="MET4562065.1"/>
    <property type="molecule type" value="Genomic_DNA"/>
</dbReference>
<protein>
    <submittedName>
        <fullName evidence="8">Two-component system response regulator YesN</fullName>
    </submittedName>
</protein>
<comment type="caution">
    <text evidence="4">Lacks conserved residue(s) required for the propagation of feature annotation.</text>
</comment>
<feature type="transmembrane region" description="Helical" evidence="5">
    <location>
        <begin position="353"/>
        <end position="372"/>
    </location>
</feature>
<evidence type="ECO:0000259" key="7">
    <source>
        <dbReference type="PROSITE" id="PS50110"/>
    </source>
</evidence>
<dbReference type="InterPro" id="IPR009057">
    <property type="entry name" value="Homeodomain-like_sf"/>
</dbReference>
<accession>A0ABV2PM89</accession>
<dbReference type="InterPro" id="IPR018062">
    <property type="entry name" value="HTH_AraC-typ_CS"/>
</dbReference>
<dbReference type="InterPro" id="IPR001789">
    <property type="entry name" value="Sig_transdc_resp-reg_receiver"/>
</dbReference>
<feature type="domain" description="Response regulatory" evidence="7">
    <location>
        <begin position="2"/>
        <end position="118"/>
    </location>
</feature>
<reference evidence="8 9" key="1">
    <citation type="submission" date="2024-06" db="EMBL/GenBank/DDBJ databases">
        <title>Sorghum-associated microbial communities from plants grown in Nebraska, USA.</title>
        <authorList>
            <person name="Schachtman D."/>
        </authorList>
    </citation>
    <scope>NUCLEOTIDE SEQUENCE [LARGE SCALE GENOMIC DNA]</scope>
    <source>
        <strain evidence="8 9">736</strain>
    </source>
</reference>
<evidence type="ECO:0000256" key="3">
    <source>
        <dbReference type="ARBA" id="ARBA00023163"/>
    </source>
</evidence>
<evidence type="ECO:0000256" key="2">
    <source>
        <dbReference type="ARBA" id="ARBA00023125"/>
    </source>
</evidence>
<name>A0ABV2PM89_9BACI</name>
<dbReference type="Pfam" id="PF12833">
    <property type="entry name" value="HTH_18"/>
    <property type="match status" value="1"/>
</dbReference>
<dbReference type="RefSeq" id="WP_354472292.1">
    <property type="nucleotide sequence ID" value="NZ_JBEPSB010000017.1"/>
</dbReference>
<comment type="caution">
    <text evidence="8">The sequence shown here is derived from an EMBL/GenBank/DDBJ whole genome shotgun (WGS) entry which is preliminary data.</text>
</comment>
<organism evidence="8 9">
    <name type="scientific">Lysinibacillus parviboronicapiens</name>
    <dbReference type="NCBI Taxonomy" id="436516"/>
    <lineage>
        <taxon>Bacteria</taxon>
        <taxon>Bacillati</taxon>
        <taxon>Bacillota</taxon>
        <taxon>Bacilli</taxon>
        <taxon>Bacillales</taxon>
        <taxon>Bacillaceae</taxon>
        <taxon>Lysinibacillus</taxon>
    </lineage>
</organism>
<dbReference type="InterPro" id="IPR011006">
    <property type="entry name" value="CheY-like_superfamily"/>
</dbReference>
<feature type="domain" description="HTH araC/xylS-type" evidence="6">
    <location>
        <begin position="385"/>
        <end position="484"/>
    </location>
</feature>
<keyword evidence="1" id="KW-0805">Transcription regulation</keyword>